<keyword evidence="2" id="KW-1133">Transmembrane helix</keyword>
<evidence type="ECO:0000256" key="2">
    <source>
        <dbReference type="SAM" id="Phobius"/>
    </source>
</evidence>
<gene>
    <name evidence="3" type="ordered locus">RHECIAT_CH0001670</name>
</gene>
<feature type="region of interest" description="Disordered" evidence="1">
    <location>
        <begin position="1"/>
        <end position="57"/>
    </location>
</feature>
<evidence type="ECO:0008006" key="5">
    <source>
        <dbReference type="Google" id="ProtNLM"/>
    </source>
</evidence>
<name>B3PVZ5_RHIE6</name>
<evidence type="ECO:0000313" key="3">
    <source>
        <dbReference type="EMBL" id="ACE90647.1"/>
    </source>
</evidence>
<evidence type="ECO:0000256" key="1">
    <source>
        <dbReference type="SAM" id="MobiDB-lite"/>
    </source>
</evidence>
<sequence length="136" mass="15182">MRIREKFRRSKARRPADSDALAPPKRTTPTAAPPPIGRMDAGRQKWEYSPPGKSPRLKVSHAWRGVMRTLCSALSLCIAIAVGAPSPTYVNLPGYAFKTKPNCQRHKPKTQFDARCDWPRLGFKDFTPPLVTVLGI</sequence>
<evidence type="ECO:0000313" key="4">
    <source>
        <dbReference type="Proteomes" id="UP000008817"/>
    </source>
</evidence>
<dbReference type="KEGG" id="rec:RHECIAT_CH0001670"/>
<dbReference type="EMBL" id="CP001074">
    <property type="protein sequence ID" value="ACE90647.1"/>
    <property type="molecule type" value="Genomic_DNA"/>
</dbReference>
<feature type="transmembrane region" description="Helical" evidence="2">
    <location>
        <begin position="65"/>
        <end position="84"/>
    </location>
</feature>
<keyword evidence="2" id="KW-0472">Membrane</keyword>
<reference evidence="3 4" key="1">
    <citation type="submission" date="2008-04" db="EMBL/GenBank/DDBJ databases">
        <title>Genome diversity and DNA divergence of Rhizobium etli.</title>
        <authorList>
            <person name="Gonzalez V."/>
            <person name="Acosta J.L."/>
            <person name="Santamaria R.I."/>
            <person name="Bustos P."/>
            <person name="Hernandez-Gonzalez I.L."/>
            <person name="Fernandez J.L."/>
            <person name="Diaz R."/>
            <person name="Flores M."/>
            <person name="Mora J."/>
            <person name="Palacios R."/>
            <person name="Davila G."/>
        </authorList>
    </citation>
    <scope>NUCLEOTIDE SEQUENCE [LARGE SCALE GENOMIC DNA]</scope>
    <source>
        <strain evidence="3 4">CIAT 652</strain>
    </source>
</reference>
<keyword evidence="2" id="KW-0812">Transmembrane</keyword>
<organism evidence="3 4">
    <name type="scientific">Rhizobium etli (strain CIAT 652)</name>
    <dbReference type="NCBI Taxonomy" id="491916"/>
    <lineage>
        <taxon>Bacteria</taxon>
        <taxon>Pseudomonadati</taxon>
        <taxon>Pseudomonadota</taxon>
        <taxon>Alphaproteobacteria</taxon>
        <taxon>Hyphomicrobiales</taxon>
        <taxon>Rhizobiaceae</taxon>
        <taxon>Rhizobium/Agrobacterium group</taxon>
        <taxon>Rhizobium</taxon>
    </lineage>
</organism>
<proteinExistence type="predicted"/>
<dbReference type="AlphaFoldDB" id="B3PVZ5"/>
<dbReference type="Proteomes" id="UP000008817">
    <property type="component" value="Chromosome"/>
</dbReference>
<accession>B3PVZ5</accession>
<dbReference type="eggNOG" id="ENOG5031BDY">
    <property type="taxonomic scope" value="Bacteria"/>
</dbReference>
<feature type="compositionally biased region" description="Basic residues" evidence="1">
    <location>
        <begin position="1"/>
        <end position="13"/>
    </location>
</feature>
<dbReference type="HOGENOM" id="CLU_1873750_0_0_5"/>
<protein>
    <recommendedName>
        <fullName evidence="5">Transmembrane protein</fullName>
    </recommendedName>
</protein>